<dbReference type="Pfam" id="PF00121">
    <property type="entry name" value="TIM"/>
    <property type="match status" value="1"/>
</dbReference>
<dbReference type="CDD" id="cd00311">
    <property type="entry name" value="TIM"/>
    <property type="match status" value="1"/>
</dbReference>
<dbReference type="GO" id="GO:0046166">
    <property type="term" value="P:glyceraldehyde-3-phosphate biosynthetic process"/>
    <property type="evidence" value="ECO:0007669"/>
    <property type="project" value="TreeGrafter"/>
</dbReference>
<evidence type="ECO:0000256" key="7">
    <source>
        <dbReference type="ARBA" id="ARBA00023152"/>
    </source>
</evidence>
<dbReference type="GO" id="GO:0006096">
    <property type="term" value="P:glycolytic process"/>
    <property type="evidence" value="ECO:0007669"/>
    <property type="project" value="UniProtKB-UniRule"/>
</dbReference>
<dbReference type="RefSeq" id="WP_009710289.1">
    <property type="nucleotide sequence ID" value="NZ_CP048103.1"/>
</dbReference>
<keyword evidence="8 9" id="KW-0413">Isomerase</keyword>
<dbReference type="GO" id="GO:0019563">
    <property type="term" value="P:glycerol catabolic process"/>
    <property type="evidence" value="ECO:0007669"/>
    <property type="project" value="TreeGrafter"/>
</dbReference>
<proteinExistence type="inferred from homology"/>
<dbReference type="PROSITE" id="PS00171">
    <property type="entry name" value="TIM_1"/>
    <property type="match status" value="1"/>
</dbReference>
<feature type="active site" description="Electrophile" evidence="9">
    <location>
        <position position="94"/>
    </location>
</feature>
<comment type="pathway">
    <text evidence="9 10">Carbohydrate biosynthesis; gluconeogenesis.</text>
</comment>
<feature type="binding site" evidence="9">
    <location>
        <begin position="233"/>
        <end position="234"/>
    </location>
    <ligand>
        <name>substrate</name>
    </ligand>
</feature>
<dbReference type="InterPro" id="IPR020861">
    <property type="entry name" value="Triosephosphate_isomerase_AS"/>
</dbReference>
<evidence type="ECO:0000256" key="8">
    <source>
        <dbReference type="ARBA" id="ARBA00023235"/>
    </source>
</evidence>
<gene>
    <name evidence="9" type="primary">tpiA</name>
    <name evidence="11" type="ORF">SAMN05421790_102355</name>
</gene>
<dbReference type="InterPro" id="IPR000652">
    <property type="entry name" value="Triosephosphate_isomerase"/>
</dbReference>
<reference evidence="12" key="1">
    <citation type="submission" date="2017-01" db="EMBL/GenBank/DDBJ databases">
        <authorList>
            <person name="Varghese N."/>
            <person name="Submissions S."/>
        </authorList>
    </citation>
    <scope>NUCLEOTIDE SEQUENCE [LARGE SCALE GENOMIC DNA]</scope>
    <source>
        <strain evidence="12">DSM 45196</strain>
    </source>
</reference>
<comment type="subcellular location">
    <subcellularLocation>
        <location evidence="9 10">Cytoplasm</location>
    </subcellularLocation>
</comment>
<keyword evidence="12" id="KW-1185">Reference proteome</keyword>
<dbReference type="InterPro" id="IPR035990">
    <property type="entry name" value="TIM_sf"/>
</dbReference>
<comment type="catalytic activity">
    <reaction evidence="9 10">
        <text>D-glyceraldehyde 3-phosphate = dihydroxyacetone phosphate</text>
        <dbReference type="Rhea" id="RHEA:18585"/>
        <dbReference type="ChEBI" id="CHEBI:57642"/>
        <dbReference type="ChEBI" id="CHEBI:59776"/>
        <dbReference type="EC" id="5.3.1.1"/>
    </reaction>
</comment>
<keyword evidence="6 9" id="KW-0963">Cytoplasm</keyword>
<keyword evidence="5 9" id="KW-0312">Gluconeogenesis</keyword>
<organism evidence="11 12">
    <name type="scientific">Kroppenstedtia eburnea</name>
    <dbReference type="NCBI Taxonomy" id="714067"/>
    <lineage>
        <taxon>Bacteria</taxon>
        <taxon>Bacillati</taxon>
        <taxon>Bacillota</taxon>
        <taxon>Bacilli</taxon>
        <taxon>Bacillales</taxon>
        <taxon>Thermoactinomycetaceae</taxon>
        <taxon>Kroppenstedtia</taxon>
    </lineage>
</organism>
<evidence type="ECO:0000256" key="3">
    <source>
        <dbReference type="ARBA" id="ARBA00011940"/>
    </source>
</evidence>
<evidence type="ECO:0000256" key="6">
    <source>
        <dbReference type="ARBA" id="ARBA00022490"/>
    </source>
</evidence>
<feature type="binding site" evidence="9">
    <location>
        <begin position="9"/>
        <end position="11"/>
    </location>
    <ligand>
        <name>substrate</name>
    </ligand>
</feature>
<comment type="subunit">
    <text evidence="9 10">Homodimer.</text>
</comment>
<feature type="binding site" evidence="9">
    <location>
        <position position="212"/>
    </location>
    <ligand>
        <name>substrate</name>
    </ligand>
</feature>
<dbReference type="OrthoDB" id="9809429at2"/>
<evidence type="ECO:0000256" key="10">
    <source>
        <dbReference type="RuleBase" id="RU363013"/>
    </source>
</evidence>
<dbReference type="EC" id="5.3.1.1" evidence="3 9"/>
<dbReference type="Gene3D" id="3.20.20.70">
    <property type="entry name" value="Aldolase class I"/>
    <property type="match status" value="1"/>
</dbReference>
<comment type="pathway">
    <text evidence="1 9 10">Carbohydrate degradation; glycolysis; D-glyceraldehyde 3-phosphate from glycerone phosphate: step 1/1.</text>
</comment>
<evidence type="ECO:0000313" key="12">
    <source>
        <dbReference type="Proteomes" id="UP000186795"/>
    </source>
</evidence>
<dbReference type="NCBIfam" id="TIGR00419">
    <property type="entry name" value="tim"/>
    <property type="match status" value="1"/>
</dbReference>
<comment type="function">
    <text evidence="9">Involved in the gluconeogenesis. Catalyzes stereospecifically the conversion of dihydroxyacetone phosphate (DHAP) to D-glyceraldehyde-3-phosphate (G3P).</text>
</comment>
<dbReference type="HAMAP" id="MF_00147_B">
    <property type="entry name" value="TIM_B"/>
    <property type="match status" value="1"/>
</dbReference>
<accession>A0A1N7JYR2</accession>
<dbReference type="PROSITE" id="PS51440">
    <property type="entry name" value="TIM_2"/>
    <property type="match status" value="1"/>
</dbReference>
<name>A0A1N7JYR2_9BACL</name>
<evidence type="ECO:0000313" key="11">
    <source>
        <dbReference type="EMBL" id="SIS54344.1"/>
    </source>
</evidence>
<dbReference type="EMBL" id="FTOD01000002">
    <property type="protein sequence ID" value="SIS54344.1"/>
    <property type="molecule type" value="Genomic_DNA"/>
</dbReference>
<dbReference type="FunFam" id="3.20.20.70:FF:000016">
    <property type="entry name" value="Triosephosphate isomerase"/>
    <property type="match status" value="1"/>
</dbReference>
<feature type="binding site" evidence="9">
    <location>
        <position position="172"/>
    </location>
    <ligand>
        <name>substrate</name>
    </ligand>
</feature>
<dbReference type="PANTHER" id="PTHR21139:SF42">
    <property type="entry name" value="TRIOSEPHOSPHATE ISOMERASE"/>
    <property type="match status" value="1"/>
</dbReference>
<evidence type="ECO:0000256" key="5">
    <source>
        <dbReference type="ARBA" id="ARBA00022432"/>
    </source>
</evidence>
<comment type="similarity">
    <text evidence="2 9 10">Belongs to the triosephosphate isomerase family.</text>
</comment>
<feature type="active site" description="Proton acceptor" evidence="9">
    <location>
        <position position="166"/>
    </location>
</feature>
<evidence type="ECO:0000256" key="4">
    <source>
        <dbReference type="ARBA" id="ARBA00019397"/>
    </source>
</evidence>
<dbReference type="UniPathway" id="UPA00138"/>
<protein>
    <recommendedName>
        <fullName evidence="4 9">Triosephosphate isomerase</fullName>
        <shortName evidence="9">TIM</shortName>
        <shortName evidence="9">TPI</shortName>
        <ecNumber evidence="3 9">5.3.1.1</ecNumber>
    </recommendedName>
    <alternativeName>
        <fullName evidence="9">Triose-phosphate isomerase</fullName>
    </alternativeName>
</protein>
<keyword evidence="7 9" id="KW-0324">Glycolysis</keyword>
<dbReference type="GO" id="GO:0006094">
    <property type="term" value="P:gluconeogenesis"/>
    <property type="evidence" value="ECO:0007669"/>
    <property type="project" value="UniProtKB-UniRule"/>
</dbReference>
<evidence type="ECO:0000256" key="2">
    <source>
        <dbReference type="ARBA" id="ARBA00007422"/>
    </source>
</evidence>
<dbReference type="InterPro" id="IPR022896">
    <property type="entry name" value="TrioseP_Isoase_bac/euk"/>
</dbReference>
<dbReference type="InterPro" id="IPR013785">
    <property type="entry name" value="Aldolase_TIM"/>
</dbReference>
<dbReference type="UniPathway" id="UPA00109">
    <property type="reaction ID" value="UER00189"/>
</dbReference>
<dbReference type="GO" id="GO:0005829">
    <property type="term" value="C:cytosol"/>
    <property type="evidence" value="ECO:0007669"/>
    <property type="project" value="TreeGrafter"/>
</dbReference>
<dbReference type="GO" id="GO:0004807">
    <property type="term" value="F:triose-phosphate isomerase activity"/>
    <property type="evidence" value="ECO:0007669"/>
    <property type="project" value="UniProtKB-UniRule"/>
</dbReference>
<sequence>MRRSVIAGNWKMYKTVAEALEFFSTVQLAGKTDSVETVVCAPFITLPALVKEAKESGIRIGAQNMHWEEEGAYTGEISPSMLTEQGVTHVIIGHSERRAAFAETDESVRLKTRSALDHQLTPIVCVGETLEEREAGRTRELVREQVVAAIRGLSSEEVSRLILAYEPVWAIGTGRSATAEDATDVIRFIRKSVADQFDQQVANEVRILYGGSVKPDNIESFLQTGEIDGALVGGASLDPGSFARLVEVTARRGDVG</sequence>
<evidence type="ECO:0000256" key="1">
    <source>
        <dbReference type="ARBA" id="ARBA00004680"/>
    </source>
</evidence>
<dbReference type="PANTHER" id="PTHR21139">
    <property type="entry name" value="TRIOSEPHOSPHATE ISOMERASE"/>
    <property type="match status" value="1"/>
</dbReference>
<dbReference type="SUPFAM" id="SSF51351">
    <property type="entry name" value="Triosephosphate isomerase (TIM)"/>
    <property type="match status" value="1"/>
</dbReference>
<dbReference type="AlphaFoldDB" id="A0A1N7JYR2"/>
<evidence type="ECO:0000256" key="9">
    <source>
        <dbReference type="HAMAP-Rule" id="MF_00147"/>
    </source>
</evidence>
<dbReference type="Proteomes" id="UP000186795">
    <property type="component" value="Unassembled WGS sequence"/>
</dbReference>